<keyword evidence="1" id="KW-0472">Membrane</keyword>
<organism evidence="2 3">
    <name type="scientific">Thioflavicoccus mobilis 8321</name>
    <dbReference type="NCBI Taxonomy" id="765912"/>
    <lineage>
        <taxon>Bacteria</taxon>
        <taxon>Pseudomonadati</taxon>
        <taxon>Pseudomonadota</taxon>
        <taxon>Gammaproteobacteria</taxon>
        <taxon>Chromatiales</taxon>
        <taxon>Chromatiaceae</taxon>
        <taxon>Thioflavicoccus</taxon>
    </lineage>
</organism>
<dbReference type="HOGENOM" id="CLU_111458_1_0_6"/>
<keyword evidence="1" id="KW-0812">Transmembrane</keyword>
<evidence type="ECO:0000313" key="3">
    <source>
        <dbReference type="Proteomes" id="UP000010816"/>
    </source>
</evidence>
<dbReference type="AlphaFoldDB" id="L0GWD3"/>
<dbReference type="EMBL" id="CP003051">
    <property type="protein sequence ID" value="AGA90137.1"/>
    <property type="molecule type" value="Genomic_DNA"/>
</dbReference>
<proteinExistence type="predicted"/>
<evidence type="ECO:0000313" key="2">
    <source>
        <dbReference type="EMBL" id="AGA90137.1"/>
    </source>
</evidence>
<name>L0GWD3_9GAMM</name>
<keyword evidence="1" id="KW-1133">Transmembrane helix</keyword>
<evidence type="ECO:0000256" key="1">
    <source>
        <dbReference type="SAM" id="Phobius"/>
    </source>
</evidence>
<dbReference type="RefSeq" id="WP_015280281.1">
    <property type="nucleotide sequence ID" value="NC_019940.1"/>
</dbReference>
<protein>
    <submittedName>
        <fullName evidence="2">Putative integral membrane protein linked to a cation pump</fullName>
    </submittedName>
</protein>
<reference evidence="2 3" key="1">
    <citation type="submission" date="2011-09" db="EMBL/GenBank/DDBJ databases">
        <title>Complete sequence of chromosome of Thioflavicoccus mobilis 8321.</title>
        <authorList>
            <consortium name="US DOE Joint Genome Institute"/>
            <person name="Lucas S."/>
            <person name="Han J."/>
            <person name="Lapidus A."/>
            <person name="Cheng J.-F."/>
            <person name="Goodwin L."/>
            <person name="Pitluck S."/>
            <person name="Peters L."/>
            <person name="Ovchinnikova G."/>
            <person name="Lu M."/>
            <person name="Detter J.C."/>
            <person name="Han C."/>
            <person name="Tapia R."/>
            <person name="Land M."/>
            <person name="Hauser L."/>
            <person name="Kyrpides N."/>
            <person name="Ivanova N."/>
            <person name="Pagani I."/>
            <person name="Vogl K."/>
            <person name="Liu Z."/>
            <person name="Imhoff J."/>
            <person name="Thiel V."/>
            <person name="Frigaard N.-U."/>
            <person name="Bryant D."/>
            <person name="Woyke T."/>
        </authorList>
    </citation>
    <scope>NUCLEOTIDE SEQUENCE [LARGE SCALE GENOMIC DNA]</scope>
    <source>
        <strain evidence="2 3">8321</strain>
    </source>
</reference>
<dbReference type="InterPro" id="IPR008620">
    <property type="entry name" value="FixH"/>
</dbReference>
<dbReference type="Pfam" id="PF05751">
    <property type="entry name" value="FixH"/>
    <property type="match status" value="1"/>
</dbReference>
<sequence length="172" mass="18869">MNRRLVAAPDRPLPAWRSPWLVGALGLIAVVLAVNATMVYLAVKTNPGLVKHDYYERGRAYERNLASRLAADPGWAMQLDVPEGVQAGVPTTVRFVVVDRVGQPVTPEQVVFYAYRPADADRDFSVPMFEEGLGRYAAQVEFPLIGVWDTLAAASLGADEHLVGGRVRVERP</sequence>
<gene>
    <name evidence="2" type="ORF">Thimo_1343</name>
</gene>
<keyword evidence="3" id="KW-1185">Reference proteome</keyword>
<accession>L0GWD3</accession>
<dbReference type="KEGG" id="tmb:Thimo_1343"/>
<dbReference type="STRING" id="765912.Thimo_1343"/>
<dbReference type="Proteomes" id="UP000010816">
    <property type="component" value="Chromosome"/>
</dbReference>
<dbReference type="OrthoDB" id="5295180at2"/>
<feature type="transmembrane region" description="Helical" evidence="1">
    <location>
        <begin position="20"/>
        <end position="43"/>
    </location>
</feature>
<dbReference type="eggNOG" id="COG5456">
    <property type="taxonomic scope" value="Bacteria"/>
</dbReference>